<dbReference type="GO" id="GO:0005743">
    <property type="term" value="C:mitochondrial inner membrane"/>
    <property type="evidence" value="ECO:0007669"/>
    <property type="project" value="TreeGrafter"/>
</dbReference>
<feature type="domain" description="ABC transporter" evidence="10">
    <location>
        <begin position="1016"/>
        <end position="1254"/>
    </location>
</feature>
<feature type="transmembrane region" description="Helical" evidence="9">
    <location>
        <begin position="197"/>
        <end position="214"/>
    </location>
</feature>
<keyword evidence="3" id="KW-0813">Transport</keyword>
<evidence type="ECO:0000256" key="3">
    <source>
        <dbReference type="ARBA" id="ARBA00022448"/>
    </source>
</evidence>
<dbReference type="CDD" id="cd03249">
    <property type="entry name" value="ABC_MTABC3_MDL1_MDL2"/>
    <property type="match status" value="2"/>
</dbReference>
<comment type="subcellular location">
    <subcellularLocation>
        <location evidence="1">Membrane</location>
        <topology evidence="1">Multi-pass membrane protein</topology>
    </subcellularLocation>
</comment>
<dbReference type="STRING" id="74557.A0A1V9ZX38"/>
<evidence type="ECO:0000256" key="8">
    <source>
        <dbReference type="ARBA" id="ARBA00023136"/>
    </source>
</evidence>
<dbReference type="PROSITE" id="PS00211">
    <property type="entry name" value="ABC_TRANSPORTER_1"/>
    <property type="match status" value="2"/>
</dbReference>
<dbReference type="EMBL" id="JNBS01001118">
    <property type="protein sequence ID" value="OQS02521.1"/>
    <property type="molecule type" value="Genomic_DNA"/>
</dbReference>
<proteinExistence type="inferred from homology"/>
<feature type="domain" description="ABC transmembrane type-1" evidence="11">
    <location>
        <begin position="50"/>
        <end position="347"/>
    </location>
</feature>
<evidence type="ECO:0000256" key="5">
    <source>
        <dbReference type="ARBA" id="ARBA00022741"/>
    </source>
</evidence>
<comment type="similarity">
    <text evidence="2">Belongs to the ABC transporter superfamily. ABCB family. Multidrug resistance exporter (TC 3.A.1.201) subfamily.</text>
</comment>
<feature type="transmembrane region" description="Helical" evidence="9">
    <location>
        <begin position="732"/>
        <end position="752"/>
    </location>
</feature>
<dbReference type="PROSITE" id="PS50929">
    <property type="entry name" value="ABC_TM1F"/>
    <property type="match status" value="2"/>
</dbReference>
<evidence type="ECO:0000256" key="7">
    <source>
        <dbReference type="ARBA" id="ARBA00022989"/>
    </source>
</evidence>
<keyword evidence="7 9" id="KW-1133">Transmembrane helix</keyword>
<dbReference type="SMART" id="SM00382">
    <property type="entry name" value="AAA"/>
    <property type="match status" value="2"/>
</dbReference>
<evidence type="ECO:0000256" key="6">
    <source>
        <dbReference type="ARBA" id="ARBA00022840"/>
    </source>
</evidence>
<dbReference type="GO" id="GO:0015421">
    <property type="term" value="F:ABC-type oligopeptide transporter activity"/>
    <property type="evidence" value="ECO:0007669"/>
    <property type="project" value="TreeGrafter"/>
</dbReference>
<sequence length="1259" mass="136448">MDIVDDNIQYIQARTPKALSDIETSKDDKLIPLWKLFQYANTTDKILITLGSILALATGVAQPIQILFFGDILNAFNPTKGLETNDEFQSNINKIVLKFVYLGIAVVVAAFGQVACWSIAASRQSKRIRHAYTAAILRQEIGWFDKNEPMQLASRVADSTLLVQNGIGRKIGDGLNFTGMGIGSIVTAFYYGWKLSLVLVAFTPLIALSAYYMSKSIASAVQGGVDAYAEAGGIAEEALSNIKTVYMFNAMESIATKYKNALEKSELAGVKKGLAMGLGTGVMFFFTFVTFGVGMYYGAVKITNDQANGCFDSGCYNGGRVMTVFFCIIMGAMALGESGPSIQAIYTARAAAQEIFGLIARVSAIDPNDNSGRTLDGTKVSGAIKLNNIVFAYPTRPDVVVCRGYSLSIPAGQKIALVGSSGSGKSTIVSLLERFYDPLEGSITLDGIDTRTLNIGSLRRQIGLVSQEPSLFSDSIANNIKRGRPDATIEEVHEAAKQANAYNFIMAFPDGFDTMVGDRGTQLSGGQKQRIAIARAIIKNPAVLLLDEATSALDAESEHIVQASLDQLVASRRRTTIIIAHRLSTIRNADRIVVLSDGVVVEDGSHDELLEIENGHYKTLVKSQVRSEDHDTVNSDIDNDYDTEHTVASKNNHGDSMTTANDSVVTMTSQKDKPAPISRVWKLGWPEIKHYIIGSIGAFVHGAVYPVWGILLARCVILYFRTDIDSSEMRRLAMWWGLSFALLGLVYMIALVTQCHQLTLASERLTSRLRVMSFSSMLRQDMTWYDDPINSSGALTTGLATDSGAIRVMTSETLNAILVNAASLGVGFGIGFYYSWKMTLVLLAIFPILGFASVVEMQNYVGTDKALNNGDVMAGALLSEAINSIRTVASFGLEQDTQSLYLSHLLKSRATDIKVALKSAAAYSVSQATMFFAIALTFYYGGYLLVRNQVTFEEMITVLDAIIFGSIGVGIAMEGISDVGKAKKSVQRIFSIIDRVPAIDSMGTGGIALEHVDGELDLQHLQFTYPSRPNSKIYTDYSLKIASGQTVALVGSSGCGKSTAISLIDRFYDPTFGNILLDGTNLKDINIQSLRNHISIVSQEPVLFSGTVADNIRLGKPNATLDEVIEAAKQANAHDFISLFPEGYDTSVGDRGVQVSGGQKQRIAIARAIIRDPAILLLDEATSALDTESERIVQASLDQLLLLKRRTTIIVAHRLSTIRNADVIAVLNDGRVGELGTHDQLMTIPNGLYKNLVSLQVKL</sequence>
<dbReference type="InterPro" id="IPR017871">
    <property type="entry name" value="ABC_transporter-like_CS"/>
</dbReference>
<feature type="transmembrane region" description="Helical" evidence="9">
    <location>
        <begin position="46"/>
        <end position="68"/>
    </location>
</feature>
<dbReference type="Proteomes" id="UP000243217">
    <property type="component" value="Unassembled WGS sequence"/>
</dbReference>
<feature type="domain" description="ABC transporter" evidence="10">
    <location>
        <begin position="384"/>
        <end position="622"/>
    </location>
</feature>
<dbReference type="InterPro" id="IPR027417">
    <property type="entry name" value="P-loop_NTPase"/>
</dbReference>
<feature type="transmembrane region" description="Helical" evidence="9">
    <location>
        <begin position="920"/>
        <end position="943"/>
    </location>
</feature>
<gene>
    <name evidence="12" type="ORF">THRCLA_05107</name>
</gene>
<feature type="transmembrane region" description="Helical" evidence="9">
    <location>
        <begin position="840"/>
        <end position="857"/>
    </location>
</feature>
<feature type="domain" description="ABC transmembrane type-1" evidence="11">
    <location>
        <begin position="692"/>
        <end position="981"/>
    </location>
</feature>
<organism evidence="12 13">
    <name type="scientific">Thraustotheca clavata</name>
    <dbReference type="NCBI Taxonomy" id="74557"/>
    <lineage>
        <taxon>Eukaryota</taxon>
        <taxon>Sar</taxon>
        <taxon>Stramenopiles</taxon>
        <taxon>Oomycota</taxon>
        <taxon>Saprolegniomycetes</taxon>
        <taxon>Saprolegniales</taxon>
        <taxon>Achlyaceae</taxon>
        <taxon>Thraustotheca</taxon>
    </lineage>
</organism>
<dbReference type="Gene3D" id="1.20.1560.10">
    <property type="entry name" value="ABC transporter type 1, transmembrane domain"/>
    <property type="match status" value="1"/>
</dbReference>
<dbReference type="SUPFAM" id="SSF52540">
    <property type="entry name" value="P-loop containing nucleoside triphosphate hydrolases"/>
    <property type="match status" value="2"/>
</dbReference>
<keyword evidence="8 9" id="KW-0472">Membrane</keyword>
<dbReference type="GO" id="GO:0090374">
    <property type="term" value="P:oligopeptide export from mitochondrion"/>
    <property type="evidence" value="ECO:0007669"/>
    <property type="project" value="TreeGrafter"/>
</dbReference>
<feature type="transmembrane region" description="Helical" evidence="9">
    <location>
        <begin position="814"/>
        <end position="834"/>
    </location>
</feature>
<dbReference type="AlphaFoldDB" id="A0A1V9ZX38"/>
<reference evidence="12 13" key="1">
    <citation type="journal article" date="2014" name="Genome Biol. Evol.">
        <title>The secreted proteins of Achlya hypogyna and Thraustotheca clavata identify the ancestral oomycete secretome and reveal gene acquisitions by horizontal gene transfer.</title>
        <authorList>
            <person name="Misner I."/>
            <person name="Blouin N."/>
            <person name="Leonard G."/>
            <person name="Richards T.A."/>
            <person name="Lane C.E."/>
        </authorList>
    </citation>
    <scope>NUCLEOTIDE SEQUENCE [LARGE SCALE GENOMIC DNA]</scope>
    <source>
        <strain evidence="12 13">ATCC 34112</strain>
    </source>
</reference>
<dbReference type="GO" id="GO:0016887">
    <property type="term" value="F:ATP hydrolysis activity"/>
    <property type="evidence" value="ECO:0007669"/>
    <property type="project" value="InterPro"/>
</dbReference>
<evidence type="ECO:0000256" key="9">
    <source>
        <dbReference type="SAM" id="Phobius"/>
    </source>
</evidence>
<feature type="transmembrane region" description="Helical" evidence="9">
    <location>
        <begin position="99"/>
        <end position="120"/>
    </location>
</feature>
<protein>
    <submittedName>
        <fullName evidence="12">ATP-binding Cassette (ABC) Superfamily</fullName>
    </submittedName>
</protein>
<keyword evidence="13" id="KW-1185">Reference proteome</keyword>
<keyword evidence="4 9" id="KW-0812">Transmembrane</keyword>
<feature type="transmembrane region" description="Helical" evidence="9">
    <location>
        <begin position="274"/>
        <end position="298"/>
    </location>
</feature>
<name>A0A1V9ZX38_9STRA</name>
<feature type="transmembrane region" description="Helical" evidence="9">
    <location>
        <begin position="691"/>
        <end position="720"/>
    </location>
</feature>
<accession>A0A1V9ZX38</accession>
<dbReference type="InterPro" id="IPR003593">
    <property type="entry name" value="AAA+_ATPase"/>
</dbReference>
<dbReference type="GO" id="GO:0005524">
    <property type="term" value="F:ATP binding"/>
    <property type="evidence" value="ECO:0007669"/>
    <property type="project" value="UniProtKB-KW"/>
</dbReference>
<evidence type="ECO:0000313" key="12">
    <source>
        <dbReference type="EMBL" id="OQS02521.1"/>
    </source>
</evidence>
<dbReference type="FunFam" id="3.40.50.300:FF:000205">
    <property type="entry name" value="ABC transporter B family member 4"/>
    <property type="match status" value="2"/>
</dbReference>
<keyword evidence="5" id="KW-0547">Nucleotide-binding</keyword>
<dbReference type="InterPro" id="IPR011527">
    <property type="entry name" value="ABC1_TM_dom"/>
</dbReference>
<evidence type="ECO:0000256" key="4">
    <source>
        <dbReference type="ARBA" id="ARBA00022692"/>
    </source>
</evidence>
<dbReference type="InterPro" id="IPR036640">
    <property type="entry name" value="ABC1_TM_sf"/>
</dbReference>
<dbReference type="SUPFAM" id="SSF90123">
    <property type="entry name" value="ABC transporter transmembrane region"/>
    <property type="match status" value="2"/>
</dbReference>
<evidence type="ECO:0000256" key="2">
    <source>
        <dbReference type="ARBA" id="ARBA00007577"/>
    </source>
</evidence>
<feature type="transmembrane region" description="Helical" evidence="9">
    <location>
        <begin position="318"/>
        <end position="336"/>
    </location>
</feature>
<comment type="caution">
    <text evidence="12">The sequence shown here is derived from an EMBL/GenBank/DDBJ whole genome shotgun (WGS) entry which is preliminary data.</text>
</comment>
<evidence type="ECO:0000259" key="10">
    <source>
        <dbReference type="PROSITE" id="PS50893"/>
    </source>
</evidence>
<dbReference type="PROSITE" id="PS50893">
    <property type="entry name" value="ABC_TRANSPORTER_2"/>
    <property type="match status" value="2"/>
</dbReference>
<dbReference type="PANTHER" id="PTHR43394">
    <property type="entry name" value="ATP-DEPENDENT PERMEASE MDL1, MITOCHONDRIAL"/>
    <property type="match status" value="1"/>
</dbReference>
<evidence type="ECO:0000313" key="13">
    <source>
        <dbReference type="Proteomes" id="UP000243217"/>
    </source>
</evidence>
<evidence type="ECO:0000256" key="1">
    <source>
        <dbReference type="ARBA" id="ARBA00004141"/>
    </source>
</evidence>
<evidence type="ECO:0000259" key="11">
    <source>
        <dbReference type="PROSITE" id="PS50929"/>
    </source>
</evidence>
<keyword evidence="6 12" id="KW-0067">ATP-binding</keyword>
<dbReference type="Pfam" id="PF00005">
    <property type="entry name" value="ABC_tran"/>
    <property type="match status" value="2"/>
</dbReference>
<dbReference type="Pfam" id="PF00664">
    <property type="entry name" value="ABC_membrane"/>
    <property type="match status" value="2"/>
</dbReference>
<dbReference type="Gene3D" id="3.40.50.300">
    <property type="entry name" value="P-loop containing nucleotide triphosphate hydrolases"/>
    <property type="match status" value="2"/>
</dbReference>
<dbReference type="PANTHER" id="PTHR43394:SF27">
    <property type="entry name" value="ATP-DEPENDENT TRANSLOCASE ABCB1-LIKE"/>
    <property type="match status" value="1"/>
</dbReference>
<dbReference type="InterPro" id="IPR003439">
    <property type="entry name" value="ABC_transporter-like_ATP-bd"/>
</dbReference>
<dbReference type="CDD" id="cd18577">
    <property type="entry name" value="ABC_6TM_Pgp_ABCB1_D1_like"/>
    <property type="match status" value="1"/>
</dbReference>
<dbReference type="InterPro" id="IPR039421">
    <property type="entry name" value="Type_1_exporter"/>
</dbReference>
<dbReference type="CDD" id="cd18578">
    <property type="entry name" value="ABC_6TM_Pgp_ABCB1_D2_like"/>
    <property type="match status" value="1"/>
</dbReference>
<dbReference type="OrthoDB" id="6500128at2759"/>
<feature type="transmembrane region" description="Helical" evidence="9">
    <location>
        <begin position="955"/>
        <end position="976"/>
    </location>
</feature>